<sequence>MIIIMQKQAAASSVAAVVEFIRSKGLREHISPGAERTIIGAVGDERVFLPQELESLPQVERAIRVLADWRIISRETNPEDSVITVRGTAFGGGRMLDIAVSPDECRADALYLDPFYLPDNPYAECGMPSEKEQIRLLRQTLSDSHAAGRPVLVRIRDVRQIRQVLEAEADILYLGGELMTNRVLQDEVGRLNTPVVLCKDKHHSYNEWLVAAERIALRGNHQIILGESGTLSFESDHPYRLDTEAVVRVRRLSHLPVLANITRLWHGDMPQDVLYRLAEAAGANAIVRSVPPPA</sequence>
<dbReference type="EC" id="2.5.1.54" evidence="4"/>
<dbReference type="GeneID" id="93353018"/>
<dbReference type="Pfam" id="PF00793">
    <property type="entry name" value="DAHP_synth_1"/>
    <property type="match status" value="1"/>
</dbReference>
<dbReference type="SUPFAM" id="SSF51569">
    <property type="entry name" value="Aldolase"/>
    <property type="match status" value="1"/>
</dbReference>
<keyword evidence="1 4" id="KW-0808">Transferase</keyword>
<dbReference type="AlphaFoldDB" id="A0A378TZX1"/>
<evidence type="ECO:0000256" key="1">
    <source>
        <dbReference type="ARBA" id="ARBA00022679"/>
    </source>
</evidence>
<dbReference type="InterPro" id="IPR006218">
    <property type="entry name" value="DAHP1/KDSA"/>
</dbReference>
<dbReference type="PANTHER" id="PTHR43018">
    <property type="entry name" value="PHOSPHO-2-DEHYDRO-3-DEOXYHEPTONATE ALDOLASE"/>
    <property type="match status" value="1"/>
</dbReference>
<dbReference type="Pfam" id="PF18152">
    <property type="entry name" value="DAHP_snth_FXD"/>
    <property type="match status" value="1"/>
</dbReference>
<proteinExistence type="predicted"/>
<dbReference type="InterPro" id="IPR052899">
    <property type="entry name" value="Class-I_DAHP_synthase"/>
</dbReference>
<dbReference type="PANTHER" id="PTHR43018:SF3">
    <property type="entry name" value="CARBOXYSOME FORMATION PROTEIN"/>
    <property type="match status" value="1"/>
</dbReference>
<dbReference type="Gene3D" id="3.20.20.70">
    <property type="entry name" value="Aldolase class I"/>
    <property type="match status" value="1"/>
</dbReference>
<organism evidence="4 5">
    <name type="scientific">Neisseria elongata</name>
    <dbReference type="NCBI Taxonomy" id="495"/>
    <lineage>
        <taxon>Bacteria</taxon>
        <taxon>Pseudomonadati</taxon>
        <taxon>Pseudomonadota</taxon>
        <taxon>Betaproteobacteria</taxon>
        <taxon>Neisseriales</taxon>
        <taxon>Neisseriaceae</taxon>
        <taxon>Neisseria</taxon>
    </lineage>
</organism>
<feature type="domain" description="DAHP synthase ferredoxin-like" evidence="3">
    <location>
        <begin position="1"/>
        <end position="66"/>
    </location>
</feature>
<name>A0A378TZX1_NEIEL</name>
<reference evidence="4 5" key="1">
    <citation type="submission" date="2018-06" db="EMBL/GenBank/DDBJ databases">
        <authorList>
            <consortium name="Pathogen Informatics"/>
            <person name="Doyle S."/>
        </authorList>
    </citation>
    <scope>NUCLEOTIDE SEQUENCE [LARGE SCALE GENOMIC DNA]</scope>
    <source>
        <strain evidence="4 5">NCTC10660</strain>
    </source>
</reference>
<feature type="domain" description="DAHP synthetase I/KDSA" evidence="2">
    <location>
        <begin position="148"/>
        <end position="262"/>
    </location>
</feature>
<gene>
    <name evidence="4" type="primary">aroF</name>
    <name evidence="4" type="ORF">NCTC10660_02030</name>
</gene>
<dbReference type="GO" id="GO:0003849">
    <property type="term" value="F:3-deoxy-7-phosphoheptulonate synthase activity"/>
    <property type="evidence" value="ECO:0007669"/>
    <property type="project" value="UniProtKB-EC"/>
</dbReference>
<accession>A0A378TZX1</accession>
<dbReference type="InterPro" id="IPR041071">
    <property type="entry name" value="DAHP_snth_FXD"/>
</dbReference>
<evidence type="ECO:0000313" key="5">
    <source>
        <dbReference type="Proteomes" id="UP000254927"/>
    </source>
</evidence>
<dbReference type="RefSeq" id="WP_074895006.1">
    <property type="nucleotide sequence ID" value="NZ_CP031252.1"/>
</dbReference>
<evidence type="ECO:0000313" key="4">
    <source>
        <dbReference type="EMBL" id="STZ68508.1"/>
    </source>
</evidence>
<evidence type="ECO:0000259" key="2">
    <source>
        <dbReference type="Pfam" id="PF00793"/>
    </source>
</evidence>
<evidence type="ECO:0000259" key="3">
    <source>
        <dbReference type="Pfam" id="PF18152"/>
    </source>
</evidence>
<dbReference type="Gene3D" id="3.30.70.1140">
    <property type="entry name" value="Phospho-2-dehydro-3-deoxyheptonate aldolase, domain 1"/>
    <property type="match status" value="1"/>
</dbReference>
<dbReference type="EMBL" id="UGQW01000002">
    <property type="protein sequence ID" value="STZ68508.1"/>
    <property type="molecule type" value="Genomic_DNA"/>
</dbReference>
<dbReference type="Proteomes" id="UP000254927">
    <property type="component" value="Unassembled WGS sequence"/>
</dbReference>
<dbReference type="InterPro" id="IPR013785">
    <property type="entry name" value="Aldolase_TIM"/>
</dbReference>
<protein>
    <submittedName>
        <fullName evidence="4">Chorismate mutase-related protein</fullName>
        <ecNumber evidence="4">2.5.1.54</ecNumber>
    </submittedName>
</protein>